<dbReference type="InterPro" id="IPR043155">
    <property type="entry name" value="VPS33_dom3b"/>
</dbReference>
<dbReference type="AlphaFoldDB" id="A0AAU9IVU8"/>
<dbReference type="GO" id="GO:0016192">
    <property type="term" value="P:vesicle-mediated transport"/>
    <property type="evidence" value="ECO:0007669"/>
    <property type="project" value="InterPro"/>
</dbReference>
<gene>
    <name evidence="2" type="ORF">BSTOLATCC_MIC13163</name>
</gene>
<dbReference type="InterPro" id="IPR043154">
    <property type="entry name" value="Sec-1-like_dom1"/>
</dbReference>
<dbReference type="InterPro" id="IPR001619">
    <property type="entry name" value="Sec1-like"/>
</dbReference>
<proteinExistence type="inferred from homology"/>
<comment type="caution">
    <text evidence="2">The sequence shown here is derived from an EMBL/GenBank/DDBJ whole genome shotgun (WGS) entry which is preliminary data.</text>
</comment>
<dbReference type="Gene3D" id="3.40.50.2060">
    <property type="match status" value="1"/>
</dbReference>
<evidence type="ECO:0000313" key="3">
    <source>
        <dbReference type="Proteomes" id="UP001162131"/>
    </source>
</evidence>
<comment type="similarity">
    <text evidence="1">Belongs to the STXBP/unc-18/SEC1 family.</text>
</comment>
<dbReference type="Gene3D" id="1.25.40.850">
    <property type="match status" value="1"/>
</dbReference>
<evidence type="ECO:0000313" key="2">
    <source>
        <dbReference type="EMBL" id="CAG9315390.1"/>
    </source>
</evidence>
<dbReference type="SUPFAM" id="SSF56815">
    <property type="entry name" value="Sec1/munc18-like (SM) proteins"/>
    <property type="match status" value="1"/>
</dbReference>
<dbReference type="InterPro" id="IPR036045">
    <property type="entry name" value="Sec1-like_sf"/>
</dbReference>
<protein>
    <recommendedName>
        <fullName evidence="4">Sec1-like protein</fullName>
    </recommendedName>
</protein>
<keyword evidence="3" id="KW-1185">Reference proteome</keyword>
<dbReference type="EMBL" id="CAJZBQ010000013">
    <property type="protein sequence ID" value="CAG9315390.1"/>
    <property type="molecule type" value="Genomic_DNA"/>
</dbReference>
<organism evidence="2 3">
    <name type="scientific">Blepharisma stoltei</name>
    <dbReference type="NCBI Taxonomy" id="1481888"/>
    <lineage>
        <taxon>Eukaryota</taxon>
        <taxon>Sar</taxon>
        <taxon>Alveolata</taxon>
        <taxon>Ciliophora</taxon>
        <taxon>Postciliodesmatophora</taxon>
        <taxon>Heterotrichea</taxon>
        <taxon>Heterotrichida</taxon>
        <taxon>Blepharismidae</taxon>
        <taxon>Blepharisma</taxon>
    </lineage>
</organism>
<dbReference type="PANTHER" id="PTHR11679">
    <property type="entry name" value="VESICLE PROTEIN SORTING-ASSOCIATED"/>
    <property type="match status" value="1"/>
</dbReference>
<sequence length="589" mass="67531">MEQPEPTVKFQVLREQARVRILEILDLIQGPKFLAIDPCLIGPLSLIIEMSVLKDHGVSKVGAVISNDMDFDCRDVIYIVRPTIQMMQTLSSQVHECIANGDKDHRYHLYMCPRVTTVCEKILMSNGVMGEFDIIEQLMIYLIPLENDLLSMQMERSFRELVLDRDFTMYHYIARAILQLEHVFGPIPIKEGKGIASSHVLRILKMLEEEDPDYVSEHPISEIQGAILIDREIDMITPLCTPLTYEALIDEVFGIANNIIKVAPKVLEKDDTDKPIQVSLTSSDSVYQEIRDLNFCVLKPLLVEKLEYIDSTYKEKDQQRTVEDLSKYMKKFKQAHKEAASVQNHLHLAIHITNETVKNPFFNQNLDIEHSIIMGDTDPMILDHIERLIGMGEDLYTVLRLLCLISVTQNGLKGKTFDFFRKEIIQSYGFETILTLSNLERAGLLKKQEVKSNWSNLMKSFRLINEDVNQRVPDDIAYAYAGYAPLSLRLIEMLYSTGWVNEAVRSLPGDYHTIRYDIDEQNNPGKPVVILFFLGGITFAEIAAVRYLNKRPESRKEFVIATTHIVNSHTFLTSVSEQIQNEIERSSID</sequence>
<dbReference type="PIRSF" id="PIRSF005715">
    <property type="entry name" value="VPS45_Sec1"/>
    <property type="match status" value="1"/>
</dbReference>
<evidence type="ECO:0008006" key="4">
    <source>
        <dbReference type="Google" id="ProtNLM"/>
    </source>
</evidence>
<accession>A0AAU9IVU8</accession>
<dbReference type="Gene3D" id="3.40.50.1910">
    <property type="match status" value="3"/>
</dbReference>
<dbReference type="Pfam" id="PF00995">
    <property type="entry name" value="Sec1"/>
    <property type="match status" value="1"/>
</dbReference>
<reference evidence="2" key="1">
    <citation type="submission" date="2021-09" db="EMBL/GenBank/DDBJ databases">
        <authorList>
            <consortium name="AG Swart"/>
            <person name="Singh M."/>
            <person name="Singh A."/>
            <person name="Seah K."/>
            <person name="Emmerich C."/>
        </authorList>
    </citation>
    <scope>NUCLEOTIDE SEQUENCE</scope>
    <source>
        <strain evidence="2">ATCC30299</strain>
    </source>
</reference>
<name>A0AAU9IVU8_9CILI</name>
<dbReference type="InterPro" id="IPR027482">
    <property type="entry name" value="Sec1-like_dom2"/>
</dbReference>
<dbReference type="Proteomes" id="UP001162131">
    <property type="component" value="Unassembled WGS sequence"/>
</dbReference>
<evidence type="ECO:0000256" key="1">
    <source>
        <dbReference type="ARBA" id="ARBA00009884"/>
    </source>
</evidence>